<feature type="compositionally biased region" description="Polar residues" evidence="1">
    <location>
        <begin position="151"/>
        <end position="167"/>
    </location>
</feature>
<dbReference type="STRING" id="1429867.A0A0G4NY24"/>
<dbReference type="AlphaFoldDB" id="A0A0G4NY24"/>
<keyword evidence="4" id="KW-1185">Reference proteome</keyword>
<dbReference type="Proteomes" id="UP000053732">
    <property type="component" value="Unassembled WGS sequence"/>
</dbReference>
<feature type="transmembrane region" description="Helical" evidence="2">
    <location>
        <begin position="90"/>
        <end position="116"/>
    </location>
</feature>
<organism evidence="3 4">
    <name type="scientific">Penicillium camemberti (strain FM 013)</name>
    <dbReference type="NCBI Taxonomy" id="1429867"/>
    <lineage>
        <taxon>Eukaryota</taxon>
        <taxon>Fungi</taxon>
        <taxon>Dikarya</taxon>
        <taxon>Ascomycota</taxon>
        <taxon>Pezizomycotina</taxon>
        <taxon>Eurotiomycetes</taxon>
        <taxon>Eurotiomycetidae</taxon>
        <taxon>Eurotiales</taxon>
        <taxon>Aspergillaceae</taxon>
        <taxon>Penicillium</taxon>
    </lineage>
</organism>
<evidence type="ECO:0000256" key="1">
    <source>
        <dbReference type="SAM" id="MobiDB-lite"/>
    </source>
</evidence>
<accession>A0A0G4NY24</accession>
<evidence type="ECO:0000313" key="4">
    <source>
        <dbReference type="Proteomes" id="UP000053732"/>
    </source>
</evidence>
<keyword evidence="2" id="KW-0472">Membrane</keyword>
<keyword evidence="2" id="KW-1133">Transmembrane helix</keyword>
<dbReference type="EMBL" id="HG793135">
    <property type="protein sequence ID" value="CRL18992.1"/>
    <property type="molecule type" value="Genomic_DNA"/>
</dbReference>
<name>A0A0G4NY24_PENC3</name>
<proteinExistence type="predicted"/>
<gene>
    <name evidence="3" type="ORF">PCAMFM013_S002g000862</name>
</gene>
<protein>
    <submittedName>
        <fullName evidence="3">Str. FM013</fullName>
    </submittedName>
</protein>
<feature type="region of interest" description="Disordered" evidence="1">
    <location>
        <begin position="151"/>
        <end position="183"/>
    </location>
</feature>
<keyword evidence="2" id="KW-0812">Transmembrane</keyword>
<evidence type="ECO:0000313" key="3">
    <source>
        <dbReference type="EMBL" id="CRL18992.1"/>
    </source>
</evidence>
<evidence type="ECO:0000256" key="2">
    <source>
        <dbReference type="SAM" id="Phobius"/>
    </source>
</evidence>
<reference evidence="3 4" key="1">
    <citation type="journal article" date="2014" name="Nat. Commun.">
        <title>Multiple recent horizontal transfers of a large genomic region in cheese making fungi.</title>
        <authorList>
            <person name="Cheeseman K."/>
            <person name="Ropars J."/>
            <person name="Renault P."/>
            <person name="Dupont J."/>
            <person name="Gouzy J."/>
            <person name="Branca A."/>
            <person name="Abraham A.L."/>
            <person name="Ceppi M."/>
            <person name="Conseiller E."/>
            <person name="Debuchy R."/>
            <person name="Malagnac F."/>
            <person name="Goarin A."/>
            <person name="Silar P."/>
            <person name="Lacoste S."/>
            <person name="Sallet E."/>
            <person name="Bensimon A."/>
            <person name="Giraud T."/>
            <person name="Brygoo Y."/>
        </authorList>
    </citation>
    <scope>NUCLEOTIDE SEQUENCE [LARGE SCALE GENOMIC DNA]</scope>
    <source>
        <strain evidence="4">FM 013</strain>
    </source>
</reference>
<sequence>MDDFKVVSDLRKSTMSYGGLELVSDLKRWPKSYDGLEVRVEQEKEVPITRGGLYYVSSPERPGSSIPDDDLAKADGPKAAKRVCGVRPTVFWLLLVIAVLIVVIAAVGGGIGGSYLANRGKSDSDPATSGSNTTPAMFVVTRTYDGDSFTTTLEPTTDSAMPITSSISDTSPHSTISGSSDDSTISITTATSSHSETSAVTSASKTSSAAVTSGTSGIASNPCPAQNLTTVTGSDGSIFTLLCAVDWPSGIKTAYGNGKVGDLTRFTEYTLKSCISQCVEWNTENDEKCKGVIYSANLTASYDGGQEGNCFLKNSVGKYYPNSGTSMAAGILGG</sequence>
<feature type="compositionally biased region" description="Low complexity" evidence="1">
    <location>
        <begin position="168"/>
        <end position="183"/>
    </location>
</feature>